<feature type="region of interest" description="Disordered" evidence="7">
    <location>
        <begin position="209"/>
        <end position="231"/>
    </location>
</feature>
<evidence type="ECO:0000256" key="2">
    <source>
        <dbReference type="ARBA" id="ARBA00007441"/>
    </source>
</evidence>
<dbReference type="InterPro" id="IPR015424">
    <property type="entry name" value="PyrdxlP-dep_Trfase"/>
</dbReference>
<dbReference type="CDD" id="cd00609">
    <property type="entry name" value="AAT_like"/>
    <property type="match status" value="1"/>
</dbReference>
<dbReference type="EC" id="2.6.1.-" evidence="6"/>
<dbReference type="OrthoDB" id="9803354at2"/>
<dbReference type="InterPro" id="IPR004839">
    <property type="entry name" value="Aminotransferase_I/II_large"/>
</dbReference>
<dbReference type="RefSeq" id="WP_157614749.1">
    <property type="nucleotide sequence ID" value="NZ_CP046622.1"/>
</dbReference>
<evidence type="ECO:0000256" key="5">
    <source>
        <dbReference type="ARBA" id="ARBA00022898"/>
    </source>
</evidence>
<dbReference type="PANTHER" id="PTHR46383:SF1">
    <property type="entry name" value="ASPARTATE AMINOTRANSFERASE"/>
    <property type="match status" value="1"/>
</dbReference>
<dbReference type="GO" id="GO:0006520">
    <property type="term" value="P:amino acid metabolic process"/>
    <property type="evidence" value="ECO:0007669"/>
    <property type="project" value="InterPro"/>
</dbReference>
<dbReference type="GO" id="GO:0030170">
    <property type="term" value="F:pyridoxal phosphate binding"/>
    <property type="evidence" value="ECO:0007669"/>
    <property type="project" value="InterPro"/>
</dbReference>
<name>A0A6I6HKF9_VARPD</name>
<dbReference type="NCBIfam" id="NF004770">
    <property type="entry name" value="PRK06108.1"/>
    <property type="match status" value="1"/>
</dbReference>
<keyword evidence="5" id="KW-0663">Pyridoxal phosphate</keyword>
<dbReference type="Gene3D" id="3.90.1150.10">
    <property type="entry name" value="Aspartate Aminotransferase, domain 1"/>
    <property type="match status" value="1"/>
</dbReference>
<evidence type="ECO:0000256" key="3">
    <source>
        <dbReference type="ARBA" id="ARBA00022576"/>
    </source>
</evidence>
<evidence type="ECO:0000313" key="10">
    <source>
        <dbReference type="Proteomes" id="UP000425817"/>
    </source>
</evidence>
<evidence type="ECO:0000256" key="4">
    <source>
        <dbReference type="ARBA" id="ARBA00022679"/>
    </source>
</evidence>
<evidence type="ECO:0000256" key="7">
    <source>
        <dbReference type="SAM" id="MobiDB-lite"/>
    </source>
</evidence>
<comment type="cofactor">
    <cofactor evidence="1 6">
        <name>pyridoxal 5'-phosphate</name>
        <dbReference type="ChEBI" id="CHEBI:597326"/>
    </cofactor>
</comment>
<reference evidence="9 10" key="1">
    <citation type="submission" date="2019-12" db="EMBL/GenBank/DDBJ databases">
        <title>Hybrid Genome Assemblies of two High G+C Isolates from Undergraduate Microbiology Courses.</title>
        <authorList>
            <person name="Ne Ville C.J."/>
            <person name="Enright D."/>
            <person name="Hernandez I."/>
            <person name="Dodsworth J."/>
            <person name="Orwin P.M."/>
        </authorList>
    </citation>
    <scope>NUCLEOTIDE SEQUENCE [LARGE SCALE GENOMIC DNA]</scope>
    <source>
        <strain evidence="9 10">CSUSB</strain>
    </source>
</reference>
<dbReference type="Proteomes" id="UP000425817">
    <property type="component" value="Chromosome"/>
</dbReference>
<evidence type="ECO:0000313" key="9">
    <source>
        <dbReference type="EMBL" id="QGW83345.1"/>
    </source>
</evidence>
<dbReference type="InterPro" id="IPR015421">
    <property type="entry name" value="PyrdxlP-dep_Trfase_major"/>
</dbReference>
<dbReference type="EMBL" id="CP046622">
    <property type="protein sequence ID" value="QGW83345.1"/>
    <property type="molecule type" value="Genomic_DNA"/>
</dbReference>
<dbReference type="SUPFAM" id="SSF53383">
    <property type="entry name" value="PLP-dependent transferases"/>
    <property type="match status" value="1"/>
</dbReference>
<proteinExistence type="inferred from homology"/>
<dbReference type="Gene3D" id="3.40.640.10">
    <property type="entry name" value="Type I PLP-dependent aspartate aminotransferase-like (Major domain)"/>
    <property type="match status" value="1"/>
</dbReference>
<accession>A0A6I6HKF9</accession>
<sequence>MREAIHNLEASKIREVANAGLGRDDVLAFWFGESDEVTPEVIRQAAIDSLQRGETFYAHNLGLPELREAIAGYTSKLHPKVDASRLAVTSGGVSALMLAVQALVDAGDEVVAVTPVWPNLTAQPAILGAVVRTVSLVPADGQWTLDLAALCKAVTPKTKLLIVNAPNNPTGWTMTREEQQAVLDHCRETGTWILADEVYERLYFEPSPAPSRLEADSPPGGQGEAHRGELDPNGCAPSFLDISRPDDRLVVTHSFSKSFLMTGWRLGWLVLPPALVEGIGKLIEFNTSCASVFTQRAAVVAIEHTAEITPRVVAHLKQCRDTLVPLLEALPGVQVAPAKGGMYAFFRLDGFGDSLELAKRLVVEAGLGLAPGNAFAPEAQGWLRWCFASKDPQRLVQGVERLKTWLSRQ</sequence>
<dbReference type="InterPro" id="IPR050596">
    <property type="entry name" value="AspAT/PAT-like"/>
</dbReference>
<dbReference type="InterPro" id="IPR004838">
    <property type="entry name" value="NHTrfase_class1_PyrdxlP-BS"/>
</dbReference>
<protein>
    <recommendedName>
        <fullName evidence="6">Aminotransferase</fullName>
        <ecNumber evidence="6">2.6.1.-</ecNumber>
    </recommendedName>
</protein>
<dbReference type="InterPro" id="IPR015422">
    <property type="entry name" value="PyrdxlP-dep_Trfase_small"/>
</dbReference>
<dbReference type="AlphaFoldDB" id="A0A6I6HKF9"/>
<dbReference type="GO" id="GO:0008483">
    <property type="term" value="F:transaminase activity"/>
    <property type="evidence" value="ECO:0007669"/>
    <property type="project" value="UniProtKB-KW"/>
</dbReference>
<dbReference type="Pfam" id="PF00155">
    <property type="entry name" value="Aminotran_1_2"/>
    <property type="match status" value="1"/>
</dbReference>
<keyword evidence="3 6" id="KW-0032">Aminotransferase</keyword>
<organism evidence="9 10">
    <name type="scientific">Variovorax paradoxus</name>
    <dbReference type="NCBI Taxonomy" id="34073"/>
    <lineage>
        <taxon>Bacteria</taxon>
        <taxon>Pseudomonadati</taxon>
        <taxon>Pseudomonadota</taxon>
        <taxon>Betaproteobacteria</taxon>
        <taxon>Burkholderiales</taxon>
        <taxon>Comamonadaceae</taxon>
        <taxon>Variovorax</taxon>
    </lineage>
</organism>
<gene>
    <name evidence="9" type="ORF">GOQ09_17960</name>
</gene>
<feature type="domain" description="Aminotransferase class I/classII large" evidence="8">
    <location>
        <begin position="34"/>
        <end position="402"/>
    </location>
</feature>
<keyword evidence="4 6" id="KW-0808">Transferase</keyword>
<comment type="similarity">
    <text evidence="2 6">Belongs to the class-I pyridoxal-phosphate-dependent aminotransferase family.</text>
</comment>
<evidence type="ECO:0000256" key="6">
    <source>
        <dbReference type="RuleBase" id="RU000481"/>
    </source>
</evidence>
<dbReference type="PANTHER" id="PTHR46383">
    <property type="entry name" value="ASPARTATE AMINOTRANSFERASE"/>
    <property type="match status" value="1"/>
</dbReference>
<evidence type="ECO:0000256" key="1">
    <source>
        <dbReference type="ARBA" id="ARBA00001933"/>
    </source>
</evidence>
<evidence type="ECO:0000259" key="8">
    <source>
        <dbReference type="Pfam" id="PF00155"/>
    </source>
</evidence>
<dbReference type="PROSITE" id="PS00105">
    <property type="entry name" value="AA_TRANSFER_CLASS_1"/>
    <property type="match status" value="1"/>
</dbReference>